<keyword evidence="3" id="KW-0732">Signal</keyword>
<evidence type="ECO:0000256" key="1">
    <source>
        <dbReference type="ARBA" id="ARBA00004613"/>
    </source>
</evidence>
<evidence type="ECO:0000256" key="3">
    <source>
        <dbReference type="SAM" id="SignalP"/>
    </source>
</evidence>
<feature type="signal peptide" evidence="3">
    <location>
        <begin position="1"/>
        <end position="22"/>
    </location>
</feature>
<protein>
    <submittedName>
        <fullName evidence="4">Defensin-like protein</fullName>
    </submittedName>
</protein>
<proteinExistence type="evidence at transcript level"/>
<organism evidence="4">
    <name type="scientific">Dermacentor silvarum</name>
    <name type="common">Tick</name>
    <dbReference type="NCBI Taxonomy" id="543639"/>
    <lineage>
        <taxon>Eukaryota</taxon>
        <taxon>Metazoa</taxon>
        <taxon>Ecdysozoa</taxon>
        <taxon>Arthropoda</taxon>
        <taxon>Chelicerata</taxon>
        <taxon>Arachnida</taxon>
        <taxon>Acari</taxon>
        <taxon>Parasitiformes</taxon>
        <taxon>Ixodida</taxon>
        <taxon>Ixodoidea</taxon>
        <taxon>Ixodidae</taxon>
        <taxon>Rhipicephalinae</taxon>
        <taxon>Dermacentor</taxon>
    </lineage>
</organism>
<comment type="subcellular location">
    <subcellularLocation>
        <location evidence="1">Secreted</location>
    </subcellularLocation>
</comment>
<dbReference type="InterPro" id="IPR036574">
    <property type="entry name" value="Scorpion_toxin-like_sf"/>
</dbReference>
<accession>A0A6M3RHV4</accession>
<dbReference type="EMBL" id="MN934940">
    <property type="protein sequence ID" value="QJD21999.1"/>
    <property type="molecule type" value="mRNA"/>
</dbReference>
<feature type="chain" id="PRO_5027117745" evidence="3">
    <location>
        <begin position="23"/>
        <end position="71"/>
    </location>
</feature>
<dbReference type="AlphaFoldDB" id="A0A6M3RHV4"/>
<name>A0A6M3RHV4_DERSI</name>
<evidence type="ECO:0000256" key="2">
    <source>
        <dbReference type="ARBA" id="ARBA00022525"/>
    </source>
</evidence>
<evidence type="ECO:0000313" key="4">
    <source>
        <dbReference type="EMBL" id="QJD21999.1"/>
    </source>
</evidence>
<dbReference type="GO" id="GO:0005576">
    <property type="term" value="C:extracellular region"/>
    <property type="evidence" value="ECO:0007669"/>
    <property type="project" value="UniProtKB-SubCell"/>
</dbReference>
<dbReference type="SUPFAM" id="SSF57095">
    <property type="entry name" value="Scorpion toxin-like"/>
    <property type="match status" value="1"/>
</dbReference>
<keyword evidence="2" id="KW-0964">Secreted</keyword>
<reference evidence="4" key="1">
    <citation type="submission" date="2020-01" db="EMBL/GenBank/DDBJ databases">
        <title>Cloning and functional characterization of a novel defensin-like peptide from the tick Dermacentor silvarum Olenev (Acari : Ixodidae).</title>
        <authorList>
            <person name="Zheng H."/>
            <person name="Zhou L."/>
            <person name="Yang X."/>
            <person name="Wang D."/>
            <person name="Liu J."/>
        </authorList>
    </citation>
    <scope>NUCLEOTIDE SEQUENCE</scope>
</reference>
<dbReference type="SMR" id="A0A6M3RHV4"/>
<sequence length="71" mass="7405">MKFTSAIFLIAVLAAFLAMMTAAEESSENMGGAHSDRGGCPDADKCTKYCQKQGISVGKCAKPVNACVCIL</sequence>